<keyword evidence="7" id="KW-1185">Reference proteome</keyword>
<dbReference type="PROSITE" id="PS00606">
    <property type="entry name" value="KS3_1"/>
    <property type="match status" value="1"/>
</dbReference>
<protein>
    <submittedName>
        <fullName evidence="6">Beta-ketoacyl-[acyl-carrier-protein] synthase family protein</fullName>
    </submittedName>
</protein>
<sequence>MSTGSVAVTGLGLVTPAGVGTEATWRGVCSGKPTAAVDPELAGVPVPISCRVPAYDVRAVVGRQTWRMDRFAHLALTAAREAVADAGLDPATWDGARVGVVVGVGTESKETAARSFVKLLRGDYEGVSPLTVPRVTVNAAAGEIGIALQALGPSMAVTTACASGATALGAARDLLLAGRCDVVLAGGAEAPCHPMSSVSFSQMRALSTRLHDPAGASRPFDADRDGFVLAEGAGILVLERLSDARARRAPVRALLAGHGTSTDGYHHAAAHPEGAGLERAFRAALADAGLEPADIGHVNAHGTSTPMNDRIEGHTLSRVFGHHPPPVTSAKGVTGHMLGAAGAVEAALGVLTLEHQLVPPTANLERLDPELDLDVVAKEARPCRIEAVASDSCGFGGHNAVVVLRRA</sequence>
<dbReference type="SMART" id="SM00825">
    <property type="entry name" value="PKS_KS"/>
    <property type="match status" value="1"/>
</dbReference>
<evidence type="ECO:0000256" key="1">
    <source>
        <dbReference type="ARBA" id="ARBA00008467"/>
    </source>
</evidence>
<organism evidence="6 7">
    <name type="scientific">Streptomyces mobaraensis</name>
    <name type="common">Streptoverticillium mobaraense</name>
    <dbReference type="NCBI Taxonomy" id="35621"/>
    <lineage>
        <taxon>Bacteria</taxon>
        <taxon>Bacillati</taxon>
        <taxon>Actinomycetota</taxon>
        <taxon>Actinomycetes</taxon>
        <taxon>Kitasatosporales</taxon>
        <taxon>Streptomycetaceae</taxon>
        <taxon>Streptomyces</taxon>
    </lineage>
</organism>
<dbReference type="OrthoDB" id="9808669at2"/>
<keyword evidence="2 4" id="KW-0808">Transferase</keyword>
<dbReference type="InterPro" id="IPR018201">
    <property type="entry name" value="Ketoacyl_synth_AS"/>
</dbReference>
<evidence type="ECO:0000256" key="3">
    <source>
        <dbReference type="ARBA" id="ARBA00023315"/>
    </source>
</evidence>
<dbReference type="InterPro" id="IPR000794">
    <property type="entry name" value="Beta-ketoacyl_synthase"/>
</dbReference>
<dbReference type="Pfam" id="PF00109">
    <property type="entry name" value="ketoacyl-synt"/>
    <property type="match status" value="1"/>
</dbReference>
<dbReference type="SUPFAM" id="SSF53901">
    <property type="entry name" value="Thiolase-like"/>
    <property type="match status" value="2"/>
</dbReference>
<accession>A0A5N5W4I3</accession>
<feature type="domain" description="Ketosynthase family 3 (KS3)" evidence="5">
    <location>
        <begin position="3"/>
        <end position="406"/>
    </location>
</feature>
<proteinExistence type="inferred from homology"/>
<dbReference type="FunFam" id="3.40.47.10:FF:000029">
    <property type="entry name" value="3-oxoacyl-[acyl-carrier-protein] synthase 1"/>
    <property type="match status" value="1"/>
</dbReference>
<dbReference type="CDD" id="cd00834">
    <property type="entry name" value="KAS_I_II"/>
    <property type="match status" value="1"/>
</dbReference>
<dbReference type="InterPro" id="IPR016039">
    <property type="entry name" value="Thiolase-like"/>
</dbReference>
<dbReference type="FunFam" id="3.40.47.10:FF:000018">
    <property type="entry name" value="3-oxoacyl-[acyl-carrier-protein] synthase 2"/>
    <property type="match status" value="1"/>
</dbReference>
<name>A0A5N5W4I3_STRMB</name>
<dbReference type="Proteomes" id="UP000327000">
    <property type="component" value="Unassembled WGS sequence"/>
</dbReference>
<dbReference type="RefSeq" id="WP_152264535.1">
    <property type="nucleotide sequence ID" value="NZ_VOKX01000069.1"/>
</dbReference>
<evidence type="ECO:0000256" key="2">
    <source>
        <dbReference type="ARBA" id="ARBA00022679"/>
    </source>
</evidence>
<gene>
    <name evidence="6" type="ORF">FRZ00_20960</name>
</gene>
<dbReference type="InterPro" id="IPR014030">
    <property type="entry name" value="Ketoacyl_synth_N"/>
</dbReference>
<dbReference type="NCBIfam" id="NF005589">
    <property type="entry name" value="PRK07314.1"/>
    <property type="match status" value="1"/>
</dbReference>
<keyword evidence="3" id="KW-0012">Acyltransferase</keyword>
<dbReference type="EMBL" id="VOKX01000069">
    <property type="protein sequence ID" value="KAB7839983.1"/>
    <property type="molecule type" value="Genomic_DNA"/>
</dbReference>
<dbReference type="PANTHER" id="PTHR11712:SF347">
    <property type="entry name" value="BETA KETOACYL-ACYL CARRIER PROTEIN SYNTHASE"/>
    <property type="match status" value="1"/>
</dbReference>
<evidence type="ECO:0000259" key="5">
    <source>
        <dbReference type="PROSITE" id="PS52004"/>
    </source>
</evidence>
<dbReference type="GO" id="GO:0004315">
    <property type="term" value="F:3-oxoacyl-[acyl-carrier-protein] synthase activity"/>
    <property type="evidence" value="ECO:0007669"/>
    <property type="project" value="InterPro"/>
</dbReference>
<evidence type="ECO:0000256" key="4">
    <source>
        <dbReference type="RuleBase" id="RU003694"/>
    </source>
</evidence>
<dbReference type="AlphaFoldDB" id="A0A5N5W4I3"/>
<reference evidence="6 7" key="1">
    <citation type="journal article" date="2019" name="Microb. Cell Fact.">
        <title>Exploring novel herbicidin analogues by transcriptional regulator overexpression and MS/MS molecular networking.</title>
        <authorList>
            <person name="Shi Y."/>
            <person name="Gu R."/>
            <person name="Li Y."/>
            <person name="Wang X."/>
            <person name="Ren W."/>
            <person name="Li X."/>
            <person name="Wang L."/>
            <person name="Xie Y."/>
            <person name="Hong B."/>
        </authorList>
    </citation>
    <scope>NUCLEOTIDE SEQUENCE [LARGE SCALE GENOMIC DNA]</scope>
    <source>
        <strain evidence="6 7">US-43</strain>
    </source>
</reference>
<dbReference type="GO" id="GO:0030497">
    <property type="term" value="P:fatty acid elongation"/>
    <property type="evidence" value="ECO:0007669"/>
    <property type="project" value="UniProtKB-ARBA"/>
</dbReference>
<dbReference type="InterPro" id="IPR014031">
    <property type="entry name" value="Ketoacyl_synth_C"/>
</dbReference>
<evidence type="ECO:0000313" key="7">
    <source>
        <dbReference type="Proteomes" id="UP000327000"/>
    </source>
</evidence>
<comment type="similarity">
    <text evidence="1 4">Belongs to the thiolase-like superfamily. Beta-ketoacyl-ACP synthases family.</text>
</comment>
<dbReference type="Gene3D" id="3.40.47.10">
    <property type="match status" value="2"/>
</dbReference>
<comment type="caution">
    <text evidence="6">The sequence shown here is derived from an EMBL/GenBank/DDBJ whole genome shotgun (WGS) entry which is preliminary data.</text>
</comment>
<dbReference type="InterPro" id="IPR020841">
    <property type="entry name" value="PKS_Beta-ketoAc_synthase_dom"/>
</dbReference>
<dbReference type="Pfam" id="PF02801">
    <property type="entry name" value="Ketoacyl-synt_C"/>
    <property type="match status" value="1"/>
</dbReference>
<evidence type="ECO:0000313" key="6">
    <source>
        <dbReference type="EMBL" id="KAB7839983.1"/>
    </source>
</evidence>
<dbReference type="PROSITE" id="PS52004">
    <property type="entry name" value="KS3_2"/>
    <property type="match status" value="1"/>
</dbReference>
<dbReference type="PANTHER" id="PTHR11712">
    <property type="entry name" value="POLYKETIDE SYNTHASE-RELATED"/>
    <property type="match status" value="1"/>
</dbReference>